<protein>
    <submittedName>
        <fullName evidence="2">Uncharacterized protein</fullName>
    </submittedName>
</protein>
<dbReference type="Proteomes" id="UP000662857">
    <property type="component" value="Chromosome"/>
</dbReference>
<keyword evidence="1" id="KW-0472">Membrane</keyword>
<sequence length="128" mass="13865">MALTTKYQWAFFMLAFFKPKVFLNGQEIATNAWGRQVWTVSPGQHQLHVHVPYIIPSQIGKADVTVPVSPGQTVEVEYKAPLWVFSGGALGPPPQKYPAAGITIGLLIAFVVFICGCCCLSLLVSTSA</sequence>
<organism evidence="2 3">
    <name type="scientific">Natronosporangium hydrolyticum</name>
    <dbReference type="NCBI Taxonomy" id="2811111"/>
    <lineage>
        <taxon>Bacteria</taxon>
        <taxon>Bacillati</taxon>
        <taxon>Actinomycetota</taxon>
        <taxon>Actinomycetes</taxon>
        <taxon>Micromonosporales</taxon>
        <taxon>Micromonosporaceae</taxon>
        <taxon>Natronosporangium</taxon>
    </lineage>
</organism>
<name>A0A895YHA5_9ACTN</name>
<dbReference type="AlphaFoldDB" id="A0A895YHA5"/>
<keyword evidence="1" id="KW-0812">Transmembrane</keyword>
<accession>A0A895YHA5</accession>
<keyword evidence="3" id="KW-1185">Reference proteome</keyword>
<gene>
    <name evidence="2" type="ORF">JQS43_09520</name>
</gene>
<dbReference type="KEGG" id="nhy:JQS43_09520"/>
<evidence type="ECO:0000256" key="1">
    <source>
        <dbReference type="SAM" id="Phobius"/>
    </source>
</evidence>
<reference evidence="2" key="1">
    <citation type="submission" date="2021-02" db="EMBL/GenBank/DDBJ databases">
        <title>Natrosporangium hydrolyticum gen. nov., sp. nov, a haloalkaliphilic actinobacterium from a soda solonchak soil.</title>
        <authorList>
            <person name="Sorokin D.Y."/>
            <person name="Khijniak T.V."/>
            <person name="Zakharycheva A.P."/>
            <person name="Boueva O.V."/>
            <person name="Ariskina E.V."/>
            <person name="Hahnke R.L."/>
            <person name="Bunk B."/>
            <person name="Sproer C."/>
            <person name="Schumann P."/>
            <person name="Evtushenko L.I."/>
            <person name="Kublanov I.V."/>
        </authorList>
    </citation>
    <scope>NUCLEOTIDE SEQUENCE</scope>
    <source>
        <strain evidence="2">DSM 106523</strain>
    </source>
</reference>
<evidence type="ECO:0000313" key="3">
    <source>
        <dbReference type="Proteomes" id="UP000662857"/>
    </source>
</evidence>
<feature type="transmembrane region" description="Helical" evidence="1">
    <location>
        <begin position="99"/>
        <end position="124"/>
    </location>
</feature>
<keyword evidence="1" id="KW-1133">Transmembrane helix</keyword>
<evidence type="ECO:0000313" key="2">
    <source>
        <dbReference type="EMBL" id="QSB17217.1"/>
    </source>
</evidence>
<proteinExistence type="predicted"/>
<dbReference type="EMBL" id="CP070499">
    <property type="protein sequence ID" value="QSB17217.1"/>
    <property type="molecule type" value="Genomic_DNA"/>
</dbReference>